<evidence type="ECO:0000313" key="2">
    <source>
        <dbReference type="EMBL" id="TNN60067.1"/>
    </source>
</evidence>
<gene>
    <name evidence="2" type="ORF">EYF80_029736</name>
</gene>
<feature type="compositionally biased region" description="Basic residues" evidence="1">
    <location>
        <begin position="48"/>
        <end position="58"/>
    </location>
</feature>
<keyword evidence="3" id="KW-1185">Reference proteome</keyword>
<protein>
    <submittedName>
        <fullName evidence="2">Uncharacterized protein</fullName>
    </submittedName>
</protein>
<dbReference type="EMBL" id="SRLO01000341">
    <property type="protein sequence ID" value="TNN60067.1"/>
    <property type="molecule type" value="Genomic_DNA"/>
</dbReference>
<accession>A0A4Z2H2F1</accession>
<sequence>MVQLSAATSAQWATVMATGQHRSRPGGPYVTAGLKKISGPSSDTALHAQKHRGRRKLKCQTSYGGRFIRGKQIHLPLEMKTTTITANESPLKRAFGKKKQAATLAYEQSKLKSLDTLNESIPD</sequence>
<reference evidence="2 3" key="1">
    <citation type="submission" date="2019-03" db="EMBL/GenBank/DDBJ databases">
        <title>First draft genome of Liparis tanakae, snailfish: a comprehensive survey of snailfish specific genes.</title>
        <authorList>
            <person name="Kim W."/>
            <person name="Song I."/>
            <person name="Jeong J.-H."/>
            <person name="Kim D."/>
            <person name="Kim S."/>
            <person name="Ryu S."/>
            <person name="Song J.Y."/>
            <person name="Lee S.K."/>
        </authorList>
    </citation>
    <scope>NUCLEOTIDE SEQUENCE [LARGE SCALE GENOMIC DNA]</scope>
    <source>
        <tissue evidence="2">Muscle</tissue>
    </source>
</reference>
<feature type="region of interest" description="Disordered" evidence="1">
    <location>
        <begin position="38"/>
        <end position="58"/>
    </location>
</feature>
<dbReference type="AlphaFoldDB" id="A0A4Z2H2F1"/>
<name>A0A4Z2H2F1_9TELE</name>
<organism evidence="2 3">
    <name type="scientific">Liparis tanakae</name>
    <name type="common">Tanaka's snailfish</name>
    <dbReference type="NCBI Taxonomy" id="230148"/>
    <lineage>
        <taxon>Eukaryota</taxon>
        <taxon>Metazoa</taxon>
        <taxon>Chordata</taxon>
        <taxon>Craniata</taxon>
        <taxon>Vertebrata</taxon>
        <taxon>Euteleostomi</taxon>
        <taxon>Actinopterygii</taxon>
        <taxon>Neopterygii</taxon>
        <taxon>Teleostei</taxon>
        <taxon>Neoteleostei</taxon>
        <taxon>Acanthomorphata</taxon>
        <taxon>Eupercaria</taxon>
        <taxon>Perciformes</taxon>
        <taxon>Cottioidei</taxon>
        <taxon>Cottales</taxon>
        <taxon>Liparidae</taxon>
        <taxon>Liparis</taxon>
    </lineage>
</organism>
<evidence type="ECO:0000313" key="3">
    <source>
        <dbReference type="Proteomes" id="UP000314294"/>
    </source>
</evidence>
<comment type="caution">
    <text evidence="2">The sequence shown here is derived from an EMBL/GenBank/DDBJ whole genome shotgun (WGS) entry which is preliminary data.</text>
</comment>
<dbReference type="Proteomes" id="UP000314294">
    <property type="component" value="Unassembled WGS sequence"/>
</dbReference>
<proteinExistence type="predicted"/>
<evidence type="ECO:0000256" key="1">
    <source>
        <dbReference type="SAM" id="MobiDB-lite"/>
    </source>
</evidence>